<evidence type="ECO:0000259" key="7">
    <source>
        <dbReference type="PROSITE" id="PS50011"/>
    </source>
</evidence>
<evidence type="ECO:0000256" key="1">
    <source>
        <dbReference type="ARBA" id="ARBA00022679"/>
    </source>
</evidence>
<evidence type="ECO:0000256" key="2">
    <source>
        <dbReference type="ARBA" id="ARBA00022741"/>
    </source>
</evidence>
<keyword evidence="3" id="KW-0418">Kinase</keyword>
<dbReference type="Gramene" id="LPERR03G26510.1">
    <property type="protein sequence ID" value="LPERR03G26510.1"/>
    <property type="gene ID" value="LPERR03G26510"/>
</dbReference>
<evidence type="ECO:0000313" key="8">
    <source>
        <dbReference type="EnsemblPlants" id="LPERR03G26510.1"/>
    </source>
</evidence>
<keyword evidence="4 5" id="KW-0067">ATP-binding</keyword>
<reference evidence="8 9" key="1">
    <citation type="submission" date="2012-08" db="EMBL/GenBank/DDBJ databases">
        <title>Oryza genome evolution.</title>
        <authorList>
            <person name="Wing R.A."/>
        </authorList>
    </citation>
    <scope>NUCLEOTIDE SEQUENCE</scope>
</reference>
<sequence>MALTIRERRLPQLHISLDKLPSCAGAFRAAPASTSTSSAARGFGELRLSEIEKIAVIGRGNGGTVYKVAHRRTSQLYALKVLHGGGGDAAEADVMRLADSPHIPANLLATTDGDVKVADLGIARVVAASFAAAVSRAGAFPEEAAAEAAAQSLSALAHLHARRVVHRDVKPANLLVTTTGEVKIADFGIAKVLPLAGDGGGAVASSYEGTAAYMSPERFDSELHHSGGVDPFAADVWGLGVTVMELVVGRYPLLPAGQRPTWAALMCAICFGEMMPSLPDGVASPELRDFLAACLQKDQTKRASVTELLAHPFVAGRDVAACKLALRRLVAGE</sequence>
<dbReference type="PROSITE" id="PS50011">
    <property type="entry name" value="PROTEIN_KINASE_DOM"/>
    <property type="match status" value="1"/>
</dbReference>
<keyword evidence="9" id="KW-1185">Reference proteome</keyword>
<dbReference type="Gene3D" id="3.30.200.20">
    <property type="entry name" value="Phosphorylase Kinase, domain 1"/>
    <property type="match status" value="1"/>
</dbReference>
<dbReference type="InterPro" id="IPR008271">
    <property type="entry name" value="Ser/Thr_kinase_AS"/>
</dbReference>
<organism evidence="8 9">
    <name type="scientific">Leersia perrieri</name>
    <dbReference type="NCBI Taxonomy" id="77586"/>
    <lineage>
        <taxon>Eukaryota</taxon>
        <taxon>Viridiplantae</taxon>
        <taxon>Streptophyta</taxon>
        <taxon>Embryophyta</taxon>
        <taxon>Tracheophyta</taxon>
        <taxon>Spermatophyta</taxon>
        <taxon>Magnoliopsida</taxon>
        <taxon>Liliopsida</taxon>
        <taxon>Poales</taxon>
        <taxon>Poaceae</taxon>
        <taxon>BOP clade</taxon>
        <taxon>Oryzoideae</taxon>
        <taxon>Oryzeae</taxon>
        <taxon>Oryzinae</taxon>
        <taxon>Leersia</taxon>
    </lineage>
</organism>
<evidence type="ECO:0000256" key="6">
    <source>
        <dbReference type="RuleBase" id="RU000304"/>
    </source>
</evidence>
<evidence type="ECO:0000313" key="9">
    <source>
        <dbReference type="Proteomes" id="UP000032180"/>
    </source>
</evidence>
<dbReference type="PANTHER" id="PTHR24361">
    <property type="entry name" value="MITOGEN-ACTIVATED KINASE KINASE KINASE"/>
    <property type="match status" value="1"/>
</dbReference>
<feature type="domain" description="Protein kinase" evidence="7">
    <location>
        <begin position="51"/>
        <end position="314"/>
    </location>
</feature>
<dbReference type="PANTHER" id="PTHR24361:SF769">
    <property type="entry name" value="MITOGEN-ACTIVATED PROTEIN KINASE KINASE 7-RELATED"/>
    <property type="match status" value="1"/>
</dbReference>
<dbReference type="GO" id="GO:0005524">
    <property type="term" value="F:ATP binding"/>
    <property type="evidence" value="ECO:0007669"/>
    <property type="project" value="UniProtKB-UniRule"/>
</dbReference>
<dbReference type="SUPFAM" id="SSF56112">
    <property type="entry name" value="Protein kinase-like (PK-like)"/>
    <property type="match status" value="1"/>
</dbReference>
<protein>
    <recommendedName>
        <fullName evidence="7">Protein kinase domain-containing protein</fullName>
    </recommendedName>
</protein>
<keyword evidence="6" id="KW-0723">Serine/threonine-protein kinase</keyword>
<evidence type="ECO:0000256" key="3">
    <source>
        <dbReference type="ARBA" id="ARBA00022777"/>
    </source>
</evidence>
<dbReference type="eggNOG" id="KOG0581">
    <property type="taxonomic scope" value="Eukaryota"/>
</dbReference>
<dbReference type="Pfam" id="PF00069">
    <property type="entry name" value="Pkinase"/>
    <property type="match status" value="1"/>
</dbReference>
<dbReference type="PROSITE" id="PS00108">
    <property type="entry name" value="PROTEIN_KINASE_ST"/>
    <property type="match status" value="1"/>
</dbReference>
<keyword evidence="2 5" id="KW-0547">Nucleotide-binding</keyword>
<evidence type="ECO:0000256" key="4">
    <source>
        <dbReference type="ARBA" id="ARBA00022840"/>
    </source>
</evidence>
<dbReference type="PROSITE" id="PS00107">
    <property type="entry name" value="PROTEIN_KINASE_ATP"/>
    <property type="match status" value="1"/>
</dbReference>
<keyword evidence="1" id="KW-0808">Transferase</keyword>
<reference evidence="8" key="3">
    <citation type="submission" date="2015-04" db="UniProtKB">
        <authorList>
            <consortium name="EnsemblPlants"/>
        </authorList>
    </citation>
    <scope>IDENTIFICATION</scope>
</reference>
<dbReference type="Gene3D" id="1.10.510.10">
    <property type="entry name" value="Transferase(Phosphotransferase) domain 1"/>
    <property type="match status" value="1"/>
</dbReference>
<dbReference type="AlphaFoldDB" id="A0A0D9VY71"/>
<dbReference type="SMART" id="SM00220">
    <property type="entry name" value="S_TKc"/>
    <property type="match status" value="1"/>
</dbReference>
<dbReference type="Proteomes" id="UP000032180">
    <property type="component" value="Chromosome 3"/>
</dbReference>
<dbReference type="InterPro" id="IPR017441">
    <property type="entry name" value="Protein_kinase_ATP_BS"/>
</dbReference>
<dbReference type="InterPro" id="IPR053235">
    <property type="entry name" value="Ser_Thr_kinase"/>
</dbReference>
<proteinExistence type="inferred from homology"/>
<feature type="binding site" evidence="5">
    <location>
        <position position="80"/>
    </location>
    <ligand>
        <name>ATP</name>
        <dbReference type="ChEBI" id="CHEBI:30616"/>
    </ligand>
</feature>
<reference evidence="9" key="2">
    <citation type="submission" date="2013-12" db="EMBL/GenBank/DDBJ databases">
        <authorList>
            <person name="Yu Y."/>
            <person name="Lee S."/>
            <person name="de Baynast K."/>
            <person name="Wissotski M."/>
            <person name="Liu L."/>
            <person name="Talag J."/>
            <person name="Goicoechea J."/>
            <person name="Angelova A."/>
            <person name="Jetty R."/>
            <person name="Kudrna D."/>
            <person name="Golser W."/>
            <person name="Rivera L."/>
            <person name="Zhang J."/>
            <person name="Wing R."/>
        </authorList>
    </citation>
    <scope>NUCLEOTIDE SEQUENCE</scope>
</reference>
<name>A0A0D9VY71_9ORYZ</name>
<dbReference type="InterPro" id="IPR011009">
    <property type="entry name" value="Kinase-like_dom_sf"/>
</dbReference>
<dbReference type="GO" id="GO:0004674">
    <property type="term" value="F:protein serine/threonine kinase activity"/>
    <property type="evidence" value="ECO:0007669"/>
    <property type="project" value="UniProtKB-KW"/>
</dbReference>
<dbReference type="GO" id="GO:0005737">
    <property type="term" value="C:cytoplasm"/>
    <property type="evidence" value="ECO:0007669"/>
    <property type="project" value="TreeGrafter"/>
</dbReference>
<dbReference type="HOGENOM" id="CLU_000288_63_23_1"/>
<dbReference type="STRING" id="77586.A0A0D9VY71"/>
<comment type="similarity">
    <text evidence="6">Belongs to the protein kinase superfamily.</text>
</comment>
<dbReference type="EnsemblPlants" id="LPERR03G26510.1">
    <property type="protein sequence ID" value="LPERR03G26510.1"/>
    <property type="gene ID" value="LPERR03G26510"/>
</dbReference>
<dbReference type="InterPro" id="IPR000719">
    <property type="entry name" value="Prot_kinase_dom"/>
</dbReference>
<evidence type="ECO:0000256" key="5">
    <source>
        <dbReference type="PROSITE-ProRule" id="PRU10141"/>
    </source>
</evidence>
<accession>A0A0D9VY71</accession>